<protein>
    <submittedName>
        <fullName evidence="2">Uncharacterized protein</fullName>
    </submittedName>
</protein>
<feature type="compositionally biased region" description="Polar residues" evidence="1">
    <location>
        <begin position="46"/>
        <end position="56"/>
    </location>
</feature>
<dbReference type="AlphaFoldDB" id="A0AAW1VV10"/>
<keyword evidence="3" id="KW-1185">Reference proteome</keyword>
<organism evidence="2 3">
    <name type="scientific">Rubus argutus</name>
    <name type="common">Southern blackberry</name>
    <dbReference type="NCBI Taxonomy" id="59490"/>
    <lineage>
        <taxon>Eukaryota</taxon>
        <taxon>Viridiplantae</taxon>
        <taxon>Streptophyta</taxon>
        <taxon>Embryophyta</taxon>
        <taxon>Tracheophyta</taxon>
        <taxon>Spermatophyta</taxon>
        <taxon>Magnoliopsida</taxon>
        <taxon>eudicotyledons</taxon>
        <taxon>Gunneridae</taxon>
        <taxon>Pentapetalae</taxon>
        <taxon>rosids</taxon>
        <taxon>fabids</taxon>
        <taxon>Rosales</taxon>
        <taxon>Rosaceae</taxon>
        <taxon>Rosoideae</taxon>
        <taxon>Rosoideae incertae sedis</taxon>
        <taxon>Rubus</taxon>
    </lineage>
</organism>
<accession>A0AAW1VV10</accession>
<feature type="region of interest" description="Disordered" evidence="1">
    <location>
        <begin position="41"/>
        <end position="67"/>
    </location>
</feature>
<gene>
    <name evidence="2" type="ORF">M0R45_035481</name>
</gene>
<name>A0AAW1VV10_RUBAR</name>
<sequence length="206" mass="22753">MLNRIHQAISPSTPCPAASSIISSSLKLLLCRRKSVSPICREPRNQSRAQPSQAATAHSPRPPALLPHRLTQSRRRPIKATVDFTVAAFLSVVPPCRARARPALFPPPQPTSPRPHHAAAVAAIHPQNRQHPCTTSQLIPSCSIPTPCPIQPSPVASLLCVLRCPRRRRRFLLTPLHFNFARNPACHRCHLHPYRRCDGTPLSLSL</sequence>
<evidence type="ECO:0000313" key="3">
    <source>
        <dbReference type="Proteomes" id="UP001457282"/>
    </source>
</evidence>
<comment type="caution">
    <text evidence="2">The sequence shown here is derived from an EMBL/GenBank/DDBJ whole genome shotgun (WGS) entry which is preliminary data.</text>
</comment>
<reference evidence="2 3" key="1">
    <citation type="journal article" date="2023" name="G3 (Bethesda)">
        <title>A chromosome-length genome assembly and annotation of blackberry (Rubus argutus, cv. 'Hillquist').</title>
        <authorList>
            <person name="Bruna T."/>
            <person name="Aryal R."/>
            <person name="Dudchenko O."/>
            <person name="Sargent D.J."/>
            <person name="Mead D."/>
            <person name="Buti M."/>
            <person name="Cavallini A."/>
            <person name="Hytonen T."/>
            <person name="Andres J."/>
            <person name="Pham M."/>
            <person name="Weisz D."/>
            <person name="Mascagni F."/>
            <person name="Usai G."/>
            <person name="Natali L."/>
            <person name="Bassil N."/>
            <person name="Fernandez G.E."/>
            <person name="Lomsadze A."/>
            <person name="Armour M."/>
            <person name="Olukolu B."/>
            <person name="Poorten T."/>
            <person name="Britton C."/>
            <person name="Davik J."/>
            <person name="Ashrafi H."/>
            <person name="Aiden E.L."/>
            <person name="Borodovsky M."/>
            <person name="Worthington M."/>
        </authorList>
    </citation>
    <scope>NUCLEOTIDE SEQUENCE [LARGE SCALE GENOMIC DNA]</scope>
    <source>
        <strain evidence="2">PI 553951</strain>
    </source>
</reference>
<proteinExistence type="predicted"/>
<evidence type="ECO:0000256" key="1">
    <source>
        <dbReference type="SAM" id="MobiDB-lite"/>
    </source>
</evidence>
<dbReference type="EMBL" id="JBEDUW010000007">
    <property type="protein sequence ID" value="KAK9911585.1"/>
    <property type="molecule type" value="Genomic_DNA"/>
</dbReference>
<evidence type="ECO:0000313" key="2">
    <source>
        <dbReference type="EMBL" id="KAK9911585.1"/>
    </source>
</evidence>
<dbReference type="Proteomes" id="UP001457282">
    <property type="component" value="Unassembled WGS sequence"/>
</dbReference>